<feature type="compositionally biased region" description="Polar residues" evidence="1">
    <location>
        <begin position="97"/>
        <end position="116"/>
    </location>
</feature>
<feature type="region of interest" description="Disordered" evidence="1">
    <location>
        <begin position="290"/>
        <end position="323"/>
    </location>
</feature>
<protein>
    <submittedName>
        <fullName evidence="2">Uncharacterized protein</fullName>
    </submittedName>
</protein>
<sequence>MQTETEQAVKKLFEGRETRNGSGYSPYVAGADEELEALLLRAFLIAEDPQNESPLSTPPSSPTTSCQTLEEAQQVTQDSPQTPPPLPTPPLPAPQAFNPTISGSKPTSVPANTRQSRPPKSRIKTPAQIAREKIKSKRARRKARRSEPSIIYSRDPEFLVQASLRSAILNAAQVVSQTFQVEEFHPAGSGYLGLEKGLPDKRDYSLQELTDPDGAFRFSKLTHSPSSSQPLTTTRGAVMGVVIPGPQNDPSWAENVQAANAMIERLGAVAKFQPPRLTKTQLRMIQEGLGGPTVSHPRRGNHKSLSFGPSTGNGQKVPQMMRQDPKNQPIMDEVRRSRVFQRWISRLGAAPFHVLRPNDRSLARET</sequence>
<dbReference type="AlphaFoldDB" id="A0AAW0AN92"/>
<evidence type="ECO:0000313" key="3">
    <source>
        <dbReference type="Proteomes" id="UP001383192"/>
    </source>
</evidence>
<feature type="region of interest" description="Disordered" evidence="1">
    <location>
        <begin position="1"/>
        <end position="27"/>
    </location>
</feature>
<name>A0AAW0AN92_9AGAR</name>
<feature type="compositionally biased region" description="Polar residues" evidence="1">
    <location>
        <begin position="303"/>
        <end position="316"/>
    </location>
</feature>
<feature type="compositionally biased region" description="Pro residues" evidence="1">
    <location>
        <begin position="81"/>
        <end position="93"/>
    </location>
</feature>
<organism evidence="2 3">
    <name type="scientific">Paramarasmius palmivorus</name>
    <dbReference type="NCBI Taxonomy" id="297713"/>
    <lineage>
        <taxon>Eukaryota</taxon>
        <taxon>Fungi</taxon>
        <taxon>Dikarya</taxon>
        <taxon>Basidiomycota</taxon>
        <taxon>Agaricomycotina</taxon>
        <taxon>Agaricomycetes</taxon>
        <taxon>Agaricomycetidae</taxon>
        <taxon>Agaricales</taxon>
        <taxon>Marasmiineae</taxon>
        <taxon>Marasmiaceae</taxon>
        <taxon>Paramarasmius</taxon>
    </lineage>
</organism>
<dbReference type="Proteomes" id="UP001383192">
    <property type="component" value="Unassembled WGS sequence"/>
</dbReference>
<reference evidence="2 3" key="1">
    <citation type="submission" date="2024-01" db="EMBL/GenBank/DDBJ databases">
        <title>A draft genome for a cacao thread blight-causing isolate of Paramarasmius palmivorus.</title>
        <authorList>
            <person name="Baruah I.K."/>
            <person name="Bukari Y."/>
            <person name="Amoako-Attah I."/>
            <person name="Meinhardt L.W."/>
            <person name="Bailey B.A."/>
            <person name="Cohen S.P."/>
        </authorList>
    </citation>
    <scope>NUCLEOTIDE SEQUENCE [LARGE SCALE GENOMIC DNA]</scope>
    <source>
        <strain evidence="2 3">GH-12</strain>
    </source>
</reference>
<gene>
    <name evidence="2" type="ORF">VNI00_019288</name>
</gene>
<feature type="compositionally biased region" description="Polar residues" evidence="1">
    <location>
        <begin position="66"/>
        <end position="79"/>
    </location>
</feature>
<evidence type="ECO:0000313" key="2">
    <source>
        <dbReference type="EMBL" id="KAK7014753.1"/>
    </source>
</evidence>
<proteinExistence type="predicted"/>
<dbReference type="EMBL" id="JAYKXP010000350">
    <property type="protein sequence ID" value="KAK7014753.1"/>
    <property type="molecule type" value="Genomic_DNA"/>
</dbReference>
<evidence type="ECO:0000256" key="1">
    <source>
        <dbReference type="SAM" id="MobiDB-lite"/>
    </source>
</evidence>
<feature type="region of interest" description="Disordered" evidence="1">
    <location>
        <begin position="49"/>
        <end position="126"/>
    </location>
</feature>
<keyword evidence="3" id="KW-1185">Reference proteome</keyword>
<accession>A0AAW0AN92</accession>
<feature type="compositionally biased region" description="Basic and acidic residues" evidence="1">
    <location>
        <begin position="7"/>
        <end position="19"/>
    </location>
</feature>
<comment type="caution">
    <text evidence="2">The sequence shown here is derived from an EMBL/GenBank/DDBJ whole genome shotgun (WGS) entry which is preliminary data.</text>
</comment>